<dbReference type="Proteomes" id="UP000076276">
    <property type="component" value="Unassembled WGS sequence"/>
</dbReference>
<keyword evidence="3" id="KW-1185">Reference proteome</keyword>
<dbReference type="Gene3D" id="3.40.390.70">
    <property type="match status" value="1"/>
</dbReference>
<comment type="caution">
    <text evidence="2">The sequence shown here is derived from an EMBL/GenBank/DDBJ whole genome shotgun (WGS) entry which is preliminary data.</text>
</comment>
<gene>
    <name evidence="2" type="ORF">AZH43_10375</name>
</gene>
<accession>A0A151Y2X5</accession>
<dbReference type="RefSeq" id="WP_067668303.1">
    <property type="nucleotide sequence ID" value="NZ_CBCSIK010000010.1"/>
</dbReference>
<sequence>MKYFSCAVCCNQVFFANSYCMNCQTALGYIASEKVMGCFEKHNATLWLALNHSIHGMRYKPCHNYQHHQVCNWMIPAESDEIYCESCLLTHTIPNLDNPDHIVYWARLEHAKRRFLYLMQQLNIMPHPKRSEDDRFGLRFDFLMPTETEPVMTGHANGIITLNASEADVIYRETTRIKMGENYRTLLGHFRHESGHYYFDLIKHFRPELIDEFRVLFGDDRQDYREALKRHYNDGAPLNWSESFVSSYASTHPWEDWAETWAHYLHMMDTLETAYHAGLSVKTDKIGLNNLELKENPIGAQDFDVLLQHWMTLTFNLNALNRSMGLDDAYPFTLSDPVLEKLRFIHHKLLKLSFNHKNSA</sequence>
<dbReference type="PIRSF" id="PIRSF012641">
    <property type="entry name" value="UCP012641"/>
    <property type="match status" value="1"/>
</dbReference>
<organism evidence="2 3">
    <name type="scientific">Acinetobacter pragensis</name>
    <dbReference type="NCBI Taxonomy" id="1806892"/>
    <lineage>
        <taxon>Bacteria</taxon>
        <taxon>Pseudomonadati</taxon>
        <taxon>Pseudomonadota</taxon>
        <taxon>Gammaproteobacteria</taxon>
        <taxon>Moraxellales</taxon>
        <taxon>Moraxellaceae</taxon>
        <taxon>Acinetobacter</taxon>
    </lineage>
</organism>
<dbReference type="Pfam" id="PF15887">
    <property type="entry name" value="Peptidase_Mx"/>
    <property type="match status" value="1"/>
</dbReference>
<dbReference type="InterPro" id="IPR011201">
    <property type="entry name" value="Zinc-ribbon_6_bact"/>
</dbReference>
<dbReference type="OrthoDB" id="256753at2"/>
<dbReference type="AlphaFoldDB" id="A0A151Y2X5"/>
<name>A0A151Y2X5_9GAMM</name>
<proteinExistence type="predicted"/>
<evidence type="ECO:0000313" key="3">
    <source>
        <dbReference type="Proteomes" id="UP000076276"/>
    </source>
</evidence>
<dbReference type="Pfam" id="PF10005">
    <property type="entry name" value="Zn_ribbon_DZR_6"/>
    <property type="match status" value="1"/>
</dbReference>
<feature type="domain" description="Zinc-ribbon" evidence="1">
    <location>
        <begin position="4"/>
        <end position="97"/>
    </location>
</feature>
<evidence type="ECO:0000259" key="1">
    <source>
        <dbReference type="Pfam" id="PF10005"/>
    </source>
</evidence>
<protein>
    <recommendedName>
        <fullName evidence="1">Zinc-ribbon domain-containing protein</fullName>
    </recommendedName>
</protein>
<reference evidence="2 3" key="1">
    <citation type="submission" date="2016-03" db="EMBL/GenBank/DDBJ databases">
        <title>Acinetobacter genomospecies 28 strain ANC 4149.</title>
        <authorList>
            <person name="Radolfova-Krizova L."/>
            <person name="Nemec A."/>
        </authorList>
    </citation>
    <scope>NUCLEOTIDE SEQUENCE [LARGE SCALE GENOMIC DNA]</scope>
    <source>
        <strain evidence="2 3">ANC 4149</strain>
    </source>
</reference>
<dbReference type="InterPro" id="IPR031321">
    <property type="entry name" value="UCP012641"/>
</dbReference>
<evidence type="ECO:0000313" key="2">
    <source>
        <dbReference type="EMBL" id="KYQ72401.1"/>
    </source>
</evidence>
<dbReference type="STRING" id="1806892.AZH43_10375"/>
<dbReference type="EMBL" id="LUAW01000016">
    <property type="protein sequence ID" value="KYQ72401.1"/>
    <property type="molecule type" value="Genomic_DNA"/>
</dbReference>